<name>A0A7D9JCI9_PARCT</name>
<keyword evidence="2" id="KW-1185">Reference proteome</keyword>
<protein>
    <submittedName>
        <fullName evidence="1">Uncharacterized protein</fullName>
    </submittedName>
</protein>
<dbReference type="OrthoDB" id="6775763at2759"/>
<dbReference type="PANTHER" id="PTHR47510">
    <property type="entry name" value="REVERSE TRANSCRIPTASE DOMAIN-CONTAINING PROTEIN"/>
    <property type="match status" value="1"/>
</dbReference>
<proteinExistence type="predicted"/>
<dbReference type="PANTHER" id="PTHR47510:SF3">
    <property type="entry name" value="ENDO_EXONUCLEASE_PHOSPHATASE DOMAIN-CONTAINING PROTEIN"/>
    <property type="match status" value="1"/>
</dbReference>
<dbReference type="EMBL" id="CACRXK020014219">
    <property type="protein sequence ID" value="CAB4026471.1"/>
    <property type="molecule type" value="Genomic_DNA"/>
</dbReference>
<reference evidence="1" key="1">
    <citation type="submission" date="2020-04" db="EMBL/GenBank/DDBJ databases">
        <authorList>
            <person name="Alioto T."/>
            <person name="Alioto T."/>
            <person name="Gomez Garrido J."/>
        </authorList>
    </citation>
    <scope>NUCLEOTIDE SEQUENCE</scope>
    <source>
        <strain evidence="1">A484AB</strain>
    </source>
</reference>
<organism evidence="1 2">
    <name type="scientific">Paramuricea clavata</name>
    <name type="common">Red gorgonian</name>
    <name type="synonym">Violescent sea-whip</name>
    <dbReference type="NCBI Taxonomy" id="317549"/>
    <lineage>
        <taxon>Eukaryota</taxon>
        <taxon>Metazoa</taxon>
        <taxon>Cnidaria</taxon>
        <taxon>Anthozoa</taxon>
        <taxon>Octocorallia</taxon>
        <taxon>Malacalcyonacea</taxon>
        <taxon>Plexauridae</taxon>
        <taxon>Paramuricea</taxon>
    </lineage>
</organism>
<dbReference type="AlphaFoldDB" id="A0A7D9JCI9"/>
<dbReference type="Proteomes" id="UP001152795">
    <property type="component" value="Unassembled WGS sequence"/>
</dbReference>
<comment type="caution">
    <text evidence="1">The sequence shown here is derived from an EMBL/GenBank/DDBJ whole genome shotgun (WGS) entry which is preliminary data.</text>
</comment>
<sequence length="282" mass="32215">MPVRLSKVLMYYRSALCMPLMIQIRKLISLNSLFRDCLDQHAPLQRTKISRPPAPWMKNCDIAQLQKDCQVLRVMSTTNNIDELSRSRYRDARNELKCKIKTAKRDFYQRAFSSKKPKEAWTIIHRILNPNPKPLRVDPDELNTHFASRSERVTGTTPEPTENLWAFIDTLPGDPVSALRLREVSYREVLSEIKSLRSGCSCGPDGIPVKYIKMVAEQLGLPLTHIINNCISKQLFPSPWKTARLCAIPKAEKITSKQRPPSYIHSSNLIQDLRTSGSSTNV</sequence>
<gene>
    <name evidence="1" type="ORF">PACLA_8A056667</name>
</gene>
<evidence type="ECO:0000313" key="1">
    <source>
        <dbReference type="EMBL" id="CAB4026471.1"/>
    </source>
</evidence>
<evidence type="ECO:0000313" key="2">
    <source>
        <dbReference type="Proteomes" id="UP001152795"/>
    </source>
</evidence>
<accession>A0A7D9JCI9</accession>